<dbReference type="Pfam" id="PF13481">
    <property type="entry name" value="AAA_25"/>
    <property type="match status" value="1"/>
</dbReference>
<evidence type="ECO:0000256" key="8">
    <source>
        <dbReference type="ARBA" id="ARBA00023016"/>
    </source>
</evidence>
<reference evidence="15 16" key="1">
    <citation type="submission" date="2016-01" db="EMBL/GenBank/DDBJ databases">
        <authorList>
            <person name="Mitreva M."/>
            <person name="Pepin K.H."/>
            <person name="Mihindukulasuriya K.A."/>
            <person name="Fulton R."/>
            <person name="Fronick C."/>
            <person name="O'Laughlin M."/>
            <person name="Miner T."/>
            <person name="Herter B."/>
            <person name="Rosa B.A."/>
            <person name="Cordes M."/>
            <person name="Tomlinson C."/>
            <person name="Wollam A."/>
            <person name="Palsikar V.B."/>
            <person name="Mardis E.R."/>
            <person name="Wilson R.K."/>
        </authorList>
    </citation>
    <scope>NUCLEOTIDE SEQUENCE [LARGE SCALE GENOMIC DNA]</scope>
    <source>
        <strain evidence="15 16">KA00071</strain>
    </source>
</reference>
<evidence type="ECO:0000256" key="1">
    <source>
        <dbReference type="ARBA" id="ARBA00022723"/>
    </source>
</evidence>
<keyword evidence="2 11" id="KW-0547">Nucleotide-binding</keyword>
<dbReference type="RefSeq" id="WP_066130642.1">
    <property type="nucleotide sequence ID" value="NZ_KQ959899.1"/>
</dbReference>
<keyword evidence="6 13" id="KW-0862">Zinc</keyword>
<dbReference type="InterPro" id="IPR027417">
    <property type="entry name" value="P-loop_NTPase"/>
</dbReference>
<evidence type="ECO:0000256" key="6">
    <source>
        <dbReference type="ARBA" id="ARBA00022833"/>
    </source>
</evidence>
<accession>A0ABR5TLB4</accession>
<feature type="binding site" evidence="11">
    <location>
        <begin position="101"/>
        <end position="108"/>
    </location>
    <ligand>
        <name>ATP</name>
        <dbReference type="ChEBI" id="CHEBI:30616"/>
    </ligand>
</feature>
<dbReference type="InterPro" id="IPR020568">
    <property type="entry name" value="Ribosomal_Su5_D2-typ_SF"/>
</dbReference>
<dbReference type="SMART" id="SM00382">
    <property type="entry name" value="AAA"/>
    <property type="match status" value="1"/>
</dbReference>
<dbReference type="PROSITE" id="PS50162">
    <property type="entry name" value="RECA_2"/>
    <property type="match status" value="1"/>
</dbReference>
<evidence type="ECO:0000256" key="9">
    <source>
        <dbReference type="ARBA" id="ARBA00023125"/>
    </source>
</evidence>
<comment type="domain">
    <text evidence="11">The middle region has homology to RecA with ATPase motifs including the RadA KNRFG motif, while the C-terminus is homologous to Lon protease.</text>
</comment>
<dbReference type="CDD" id="cd01121">
    <property type="entry name" value="RadA_SMS_N"/>
    <property type="match status" value="1"/>
</dbReference>
<keyword evidence="16" id="KW-1185">Reference proteome</keyword>
<feature type="region of interest" description="Lon-protease-like" evidence="11">
    <location>
        <begin position="356"/>
        <end position="462"/>
    </location>
</feature>
<keyword evidence="7 11" id="KW-0067">ATP-binding</keyword>
<dbReference type="InterPro" id="IPR020588">
    <property type="entry name" value="RecA_ATP-bd"/>
</dbReference>
<dbReference type="Gene3D" id="3.40.50.300">
    <property type="entry name" value="P-loop containing nucleotide triphosphate hydrolases"/>
    <property type="match status" value="1"/>
</dbReference>
<keyword evidence="9 11" id="KW-0238">DNA-binding</keyword>
<organism evidence="15 16">
    <name type="scientific">Gemelliphila asaccharolytica</name>
    <dbReference type="NCBI Taxonomy" id="502393"/>
    <lineage>
        <taxon>Bacteria</taxon>
        <taxon>Bacillati</taxon>
        <taxon>Bacillota</taxon>
        <taxon>Bacilli</taxon>
        <taxon>Bacillales</taxon>
        <taxon>Gemellaceae</taxon>
        <taxon>Gemelliphila</taxon>
    </lineage>
</organism>
<feature type="short sequence motif" description="RadA KNRFG motif" evidence="11">
    <location>
        <begin position="257"/>
        <end position="261"/>
    </location>
</feature>
<evidence type="ECO:0000256" key="4">
    <source>
        <dbReference type="ARBA" id="ARBA00022771"/>
    </source>
</evidence>
<dbReference type="Proteomes" id="UP000070467">
    <property type="component" value="Unassembled WGS sequence"/>
</dbReference>
<comment type="function">
    <text evidence="13">DNA-dependent ATPase involved in processing of recombination intermediates, plays a role in repairing DNA breaks. Stimulates the branch migration of RecA-mediated strand transfer reactions, allowing the 3' invading strand to extend heteroduplex DNA faster. Binds ssDNA in the presence of ADP but not other nucleotides, has ATPase activity that is stimulated by ssDNA and various branched DNA structures, but inhibited by SSB. Does not have RecA's homology-searching function.</text>
</comment>
<comment type="similarity">
    <text evidence="11 13">Belongs to the RecA family. RadA subfamily.</text>
</comment>
<evidence type="ECO:0000256" key="10">
    <source>
        <dbReference type="ARBA" id="ARBA00023204"/>
    </source>
</evidence>
<evidence type="ECO:0000256" key="3">
    <source>
        <dbReference type="ARBA" id="ARBA00022763"/>
    </source>
</evidence>
<dbReference type="NCBIfam" id="TIGR00416">
    <property type="entry name" value="sms"/>
    <property type="match status" value="1"/>
</dbReference>
<evidence type="ECO:0000313" key="15">
    <source>
        <dbReference type="EMBL" id="KXB57105.1"/>
    </source>
</evidence>
<comment type="function">
    <text evidence="11">Plays a role in repairing double-strand DNA breaks, probably involving stabilizing or processing branched DNA or blocked replication forks.</text>
</comment>
<dbReference type="Pfam" id="PF13541">
    <property type="entry name" value="ChlI"/>
    <property type="match status" value="1"/>
</dbReference>
<gene>
    <name evidence="11" type="primary">radA</name>
    <name evidence="15" type="ORF">HMPREF1871_01016</name>
</gene>
<evidence type="ECO:0000313" key="16">
    <source>
        <dbReference type="Proteomes" id="UP000070467"/>
    </source>
</evidence>
<dbReference type="Gene3D" id="3.30.230.10">
    <property type="match status" value="1"/>
</dbReference>
<evidence type="ECO:0000256" key="5">
    <source>
        <dbReference type="ARBA" id="ARBA00022801"/>
    </source>
</evidence>
<evidence type="ECO:0000259" key="14">
    <source>
        <dbReference type="PROSITE" id="PS50162"/>
    </source>
</evidence>
<dbReference type="SUPFAM" id="SSF54211">
    <property type="entry name" value="Ribosomal protein S5 domain 2-like"/>
    <property type="match status" value="1"/>
</dbReference>
<keyword evidence="8 11" id="KW-0346">Stress response</keyword>
<keyword evidence="5" id="KW-0378">Hydrolase</keyword>
<proteinExistence type="inferred from homology"/>
<evidence type="ECO:0000256" key="12">
    <source>
        <dbReference type="NCBIfam" id="TIGR00416"/>
    </source>
</evidence>
<dbReference type="HAMAP" id="MF_01498">
    <property type="entry name" value="RadA_bact"/>
    <property type="match status" value="1"/>
</dbReference>
<dbReference type="InterPro" id="IPR003593">
    <property type="entry name" value="AAA+_ATPase"/>
</dbReference>
<dbReference type="InterPro" id="IPR004504">
    <property type="entry name" value="DNA_repair_RadA"/>
</dbReference>
<evidence type="ECO:0000256" key="13">
    <source>
        <dbReference type="RuleBase" id="RU003555"/>
    </source>
</evidence>
<dbReference type="SUPFAM" id="SSF52540">
    <property type="entry name" value="P-loop containing nucleoside triphosphate hydrolases"/>
    <property type="match status" value="1"/>
</dbReference>
<dbReference type="PANTHER" id="PTHR32472">
    <property type="entry name" value="DNA REPAIR PROTEIN RADA"/>
    <property type="match status" value="1"/>
</dbReference>
<keyword evidence="3 11" id="KW-0227">DNA damage</keyword>
<dbReference type="Pfam" id="PF18073">
    <property type="entry name" value="Zn_ribbon_LapB"/>
    <property type="match status" value="1"/>
</dbReference>
<dbReference type="PANTHER" id="PTHR32472:SF10">
    <property type="entry name" value="DNA REPAIR PROTEIN RADA-LIKE PROTEIN"/>
    <property type="match status" value="1"/>
</dbReference>
<dbReference type="InterPro" id="IPR041166">
    <property type="entry name" value="Rubredoxin_2"/>
</dbReference>
<feature type="domain" description="RecA family profile 1" evidence="14">
    <location>
        <begin position="72"/>
        <end position="220"/>
    </location>
</feature>
<evidence type="ECO:0000256" key="7">
    <source>
        <dbReference type="ARBA" id="ARBA00022840"/>
    </source>
</evidence>
<keyword evidence="10 11" id="KW-0234">DNA repair</keyword>
<dbReference type="InterPro" id="IPR014721">
    <property type="entry name" value="Ribsml_uS5_D2-typ_fold_subgr"/>
</dbReference>
<name>A0ABR5TLB4_9BACL</name>
<dbReference type="PRINTS" id="PR01874">
    <property type="entry name" value="DNAREPAIRADA"/>
</dbReference>
<protein>
    <recommendedName>
        <fullName evidence="11 12">DNA repair protein RadA</fullName>
    </recommendedName>
</protein>
<keyword evidence="4 13" id="KW-0863">Zinc-finger</keyword>
<dbReference type="EMBL" id="LSDB01000052">
    <property type="protein sequence ID" value="KXB57105.1"/>
    <property type="molecule type" value="Genomic_DNA"/>
</dbReference>
<evidence type="ECO:0000256" key="2">
    <source>
        <dbReference type="ARBA" id="ARBA00022741"/>
    </source>
</evidence>
<sequence>MPSKISIKFECMSCGYQTIKYLGKCPNCGKWNSFEEIKEVKTRKKDLNIENEILLKKDNVNVAKLKDISTTDVPREDTGSKEFNRVLGGGIVLGSLVLIGGDPGIGKSTILLQTMHYLSEKSNVLYVSGEESAKQIKIRADRMGNSTDDLYVYSQTDLNMIYEIIKKINPKFLVIDSIQTMYNPNLENSPGSVTQVRECTHQLMKIAKNMGIAIFIVGHVTKEGSIAGPRMLEHMVDTVLYFEGEENHSYRILRSVKNRFGSTNELGIFEMQSKGLVDVVNPSQIFLEERSKNLSGATIVSTMEGTRPLLVEIQSLTTPTAFNNPRRISLGLEYNKLVLLMAVLEKKAGYLLQQQDIYAKVAGGLKIQDPAVDLGIIIAVASSFKDKAINMYDCFVGEVGLTGEIRRVSRIEKRIKEARKHGFKRIFIPYSNKNIIEEEKGIEVVTVKNVTECLDKVFSDIF</sequence>
<evidence type="ECO:0000256" key="11">
    <source>
        <dbReference type="HAMAP-Rule" id="MF_01498"/>
    </source>
</evidence>
<comment type="caution">
    <text evidence="15">The sequence shown here is derived from an EMBL/GenBank/DDBJ whole genome shotgun (WGS) entry which is preliminary data.</text>
</comment>
<keyword evidence="1 11" id="KW-0479">Metal-binding</keyword>